<sequence>MASTMALYNLLNLITLPTLKELNDDYATVNTNYKSLLPNLFNKNYDKYQPPNVPIEINTYLLVDHIESVNEKTQTMVFQATLLLKWTDKRLSWEPKDYGNLRTLALSSLEMYRLWIPPVHIKSVVLMTQPLMQYHNTEFILTSTGEIFVSVGISITSDCTFDFNNYPYDNQTCTIVMFSPMYNAEKLIFSANPAIYRRESFFGNQQNNMTKTSSFELFDFKAERFYHSPLQERPTKERTSARMNDFFMSTVIRYELVLKRHPGNYIALVALPLFCSSIMTYIGALVVNPTVSILWLVACLALQILNYTRMTEKLPPNYTTTPFCAKMSGFLFVQTFVLILFRLFMTYEYKLHETNSAKLTQLRRIEFITMIVLGIQQVVNFYLILM</sequence>
<keyword evidence="3" id="KW-0406">Ion transport</keyword>
<feature type="transmembrane region" description="Helical" evidence="3">
    <location>
        <begin position="329"/>
        <end position="347"/>
    </location>
</feature>
<protein>
    <submittedName>
        <fullName evidence="6">Neurotransmitter-gated ion-channel ligand-binding domain-containing protein</fullName>
    </submittedName>
</protein>
<dbReference type="SUPFAM" id="SSF63712">
    <property type="entry name" value="Nicotinic receptor ligand binding domain-like"/>
    <property type="match status" value="1"/>
</dbReference>
<keyword evidence="2 3" id="KW-0472">Membrane</keyword>
<dbReference type="InterPro" id="IPR018000">
    <property type="entry name" value="Neurotransmitter_ion_chnl_CS"/>
</dbReference>
<feature type="domain" description="Neurotransmitter-gated ion-channel ligand-binding" evidence="4">
    <location>
        <begin position="35"/>
        <end position="261"/>
    </location>
</feature>
<dbReference type="InterPro" id="IPR006202">
    <property type="entry name" value="Neur_chan_lig-bd"/>
</dbReference>
<evidence type="ECO:0000313" key="5">
    <source>
        <dbReference type="Proteomes" id="UP000887540"/>
    </source>
</evidence>
<evidence type="ECO:0000313" key="6">
    <source>
        <dbReference type="WBParaSite" id="ACRNAN_scaffold2714.g22019.t2"/>
    </source>
</evidence>
<dbReference type="Gene3D" id="2.70.170.10">
    <property type="entry name" value="Neurotransmitter-gated ion-channel ligand-binding domain"/>
    <property type="match status" value="1"/>
</dbReference>
<feature type="transmembrane region" description="Helical" evidence="3">
    <location>
        <begin position="290"/>
        <end position="308"/>
    </location>
</feature>
<dbReference type="AlphaFoldDB" id="A0A914DHJ0"/>
<keyword evidence="3" id="KW-0812">Transmembrane</keyword>
<comment type="similarity">
    <text evidence="3">Belongs to the ligand-gated ion channel (TC 1.A.9) family.</text>
</comment>
<keyword evidence="3" id="KW-0407">Ion channel</keyword>
<name>A0A914DHJ0_9BILA</name>
<organism evidence="5 6">
    <name type="scientific">Acrobeloides nanus</name>
    <dbReference type="NCBI Taxonomy" id="290746"/>
    <lineage>
        <taxon>Eukaryota</taxon>
        <taxon>Metazoa</taxon>
        <taxon>Ecdysozoa</taxon>
        <taxon>Nematoda</taxon>
        <taxon>Chromadorea</taxon>
        <taxon>Rhabditida</taxon>
        <taxon>Tylenchina</taxon>
        <taxon>Cephalobomorpha</taxon>
        <taxon>Cephaloboidea</taxon>
        <taxon>Cephalobidae</taxon>
        <taxon>Acrobeloides</taxon>
    </lineage>
</organism>
<dbReference type="Pfam" id="PF02931">
    <property type="entry name" value="Neur_chan_LBD"/>
    <property type="match status" value="1"/>
</dbReference>
<feature type="transmembrane region" description="Helical" evidence="3">
    <location>
        <begin position="367"/>
        <end position="385"/>
    </location>
</feature>
<dbReference type="GO" id="GO:0005230">
    <property type="term" value="F:extracellular ligand-gated monoatomic ion channel activity"/>
    <property type="evidence" value="ECO:0007669"/>
    <property type="project" value="InterPro"/>
</dbReference>
<keyword evidence="3" id="KW-1133">Transmembrane helix</keyword>
<dbReference type="InterPro" id="IPR036734">
    <property type="entry name" value="Neur_chan_lig-bd_sf"/>
</dbReference>
<comment type="subcellular location">
    <subcellularLocation>
        <location evidence="1">Membrane</location>
        <topology evidence="1">Multi-pass membrane protein</topology>
    </subcellularLocation>
</comment>
<accession>A0A914DHJ0</accession>
<dbReference type="PANTHER" id="PTHR18945">
    <property type="entry name" value="NEUROTRANSMITTER GATED ION CHANNEL"/>
    <property type="match status" value="1"/>
</dbReference>
<evidence type="ECO:0000256" key="1">
    <source>
        <dbReference type="ARBA" id="ARBA00004141"/>
    </source>
</evidence>
<dbReference type="Proteomes" id="UP000887540">
    <property type="component" value="Unplaced"/>
</dbReference>
<dbReference type="WBParaSite" id="ACRNAN_scaffold2714.g22019.t2">
    <property type="protein sequence ID" value="ACRNAN_scaffold2714.g22019.t2"/>
    <property type="gene ID" value="ACRNAN_scaffold2714.g22019"/>
</dbReference>
<dbReference type="GO" id="GO:0016020">
    <property type="term" value="C:membrane"/>
    <property type="evidence" value="ECO:0007669"/>
    <property type="project" value="UniProtKB-SubCell"/>
</dbReference>
<keyword evidence="5" id="KW-1185">Reference proteome</keyword>
<keyword evidence="3" id="KW-0813">Transport</keyword>
<dbReference type="InterPro" id="IPR006201">
    <property type="entry name" value="Neur_channel"/>
</dbReference>
<comment type="caution">
    <text evidence="3">Lacks conserved residue(s) required for the propagation of feature annotation.</text>
</comment>
<dbReference type="CDD" id="cd18989">
    <property type="entry name" value="LGIC_ECD_cation"/>
    <property type="match status" value="1"/>
</dbReference>
<reference evidence="6" key="1">
    <citation type="submission" date="2022-11" db="UniProtKB">
        <authorList>
            <consortium name="WormBaseParasite"/>
        </authorList>
    </citation>
    <scope>IDENTIFICATION</scope>
</reference>
<dbReference type="GO" id="GO:0004888">
    <property type="term" value="F:transmembrane signaling receptor activity"/>
    <property type="evidence" value="ECO:0007669"/>
    <property type="project" value="InterPro"/>
</dbReference>
<evidence type="ECO:0000259" key="4">
    <source>
        <dbReference type="Pfam" id="PF02931"/>
    </source>
</evidence>
<dbReference type="PROSITE" id="PS00236">
    <property type="entry name" value="NEUROTR_ION_CHANNEL"/>
    <property type="match status" value="1"/>
</dbReference>
<dbReference type="PRINTS" id="PR00252">
    <property type="entry name" value="NRIONCHANNEL"/>
</dbReference>
<proteinExistence type="inferred from homology"/>
<evidence type="ECO:0000256" key="2">
    <source>
        <dbReference type="ARBA" id="ARBA00023136"/>
    </source>
</evidence>
<evidence type="ECO:0000256" key="3">
    <source>
        <dbReference type="RuleBase" id="RU000687"/>
    </source>
</evidence>